<dbReference type="InterPro" id="IPR035068">
    <property type="entry name" value="TldD/PmbA_N"/>
</dbReference>
<dbReference type="SUPFAM" id="SSF111283">
    <property type="entry name" value="Putative modulator of DNA gyrase, PmbA/TldD"/>
    <property type="match status" value="1"/>
</dbReference>
<accession>B3T8J1</accession>
<feature type="region of interest" description="Disordered" evidence="2">
    <location>
        <begin position="134"/>
        <end position="153"/>
    </location>
</feature>
<feature type="region of interest" description="Disordered" evidence="2">
    <location>
        <begin position="1"/>
        <end position="22"/>
    </location>
</feature>
<dbReference type="InterPro" id="IPR045569">
    <property type="entry name" value="Metalloprtase-TldD/E_C"/>
</dbReference>
<dbReference type="Pfam" id="PF19289">
    <property type="entry name" value="PmbA_TldD_3rd"/>
    <property type="match status" value="1"/>
</dbReference>
<dbReference type="PANTHER" id="PTHR30624:SF0">
    <property type="entry name" value="METALLOPROTEASE SLR0863"/>
    <property type="match status" value="1"/>
</dbReference>
<evidence type="ECO:0000256" key="1">
    <source>
        <dbReference type="ARBA" id="ARBA00005836"/>
    </source>
</evidence>
<organism evidence="4">
    <name type="scientific">uncultured marine microorganism HF4000_APKG5H11</name>
    <dbReference type="NCBI Taxonomy" id="455550"/>
    <lineage>
        <taxon>unclassified sequences</taxon>
        <taxon>environmental samples</taxon>
    </lineage>
</organism>
<evidence type="ECO:0000259" key="3">
    <source>
        <dbReference type="Pfam" id="PF19289"/>
    </source>
</evidence>
<gene>
    <name evidence="4" type="ORF">ALOHA_HF4000APKG5H11ctg2g18</name>
</gene>
<dbReference type="AlphaFoldDB" id="B3T8J1"/>
<dbReference type="InterPro" id="IPR036059">
    <property type="entry name" value="TldD/PmbA_sf"/>
</dbReference>
<reference evidence="4" key="1">
    <citation type="journal article" date="2008" name="ISME J.">
        <title>Genomic patterns of recombination, clonal divergence and environment in marine microbial populations.</title>
        <authorList>
            <person name="Konstantinidis K.T."/>
            <person name="Delong E.F."/>
        </authorList>
    </citation>
    <scope>NUCLEOTIDE SEQUENCE</scope>
</reference>
<feature type="compositionally biased region" description="Basic residues" evidence="2">
    <location>
        <begin position="134"/>
        <end position="148"/>
    </location>
</feature>
<comment type="similarity">
    <text evidence="1">Belongs to the peptidase U62 family.</text>
</comment>
<evidence type="ECO:0000313" key="4">
    <source>
        <dbReference type="EMBL" id="ABZ08900.1"/>
    </source>
</evidence>
<name>B3T8J1_9ZZZZ</name>
<proteinExistence type="inferred from homology"/>
<feature type="domain" description="Metalloprotease TldD/E C-terminal" evidence="3">
    <location>
        <begin position="305"/>
        <end position="539"/>
    </location>
</feature>
<dbReference type="GO" id="GO:0008237">
    <property type="term" value="F:metallopeptidase activity"/>
    <property type="evidence" value="ECO:0007669"/>
    <property type="project" value="InterPro"/>
</dbReference>
<dbReference type="InterPro" id="IPR051463">
    <property type="entry name" value="Peptidase_U62_metallo"/>
</dbReference>
<dbReference type="PANTHER" id="PTHR30624">
    <property type="entry name" value="UNCHARACTERIZED PROTEIN TLDD AND PMBA"/>
    <property type="match status" value="1"/>
</dbReference>
<dbReference type="EMBL" id="EU016639">
    <property type="protein sequence ID" value="ABZ08900.1"/>
    <property type="molecule type" value="Genomic_DNA"/>
</dbReference>
<dbReference type="GO" id="GO:0006508">
    <property type="term" value="P:proteolysis"/>
    <property type="evidence" value="ECO:0007669"/>
    <property type="project" value="InterPro"/>
</dbReference>
<sequence length="549" mass="59971">MVPRPQRSRDRRPSSVRGGLASFMPSQSSSRVTVESLNRFRANLQSLVAEKAKTLPNLRYCDLRIEVREEKGAVAENGAEKGSFDDYAFDFGVRAIAGGRTSSSGYYGRVLGTTDLDRLEDVVWDGIKQAHNRARASARQKTQTRGRYPHLGSSLTPSELATVPVRQDTVPATYTTDPRQVPLAETVAMATDGCKALQGQGSNIVYSACSASTFLLRELFLSSDGADIDQSFAQTEGFAIAICSGEHGNFELYDFTGHQRGWEVLTDGYTSGPIVLPNFIDFCKTLGADAVEVAAAPPLKPPDKEVTVVTNPHFNTLLIHEVVGHPSELDRALKYETGYAGRSWFLKDMQDNQLGKQIASPLVTAYSDPSMEGYGSFRYDHEGTPARRAYILRDGVLEEFLNNRQTAAIMGVAPNGSARSTEAQLVPLIRMTNTIFGAGRQDPQSIISEVEDGYYIAGHRTPSIAESRENFRITAVKVYEIKNGQLGRLYRDGGITSDSRDYFMSIDAVGNDLRVNPIPNCGKGQPMQAKRMSNGGPTMRGIARLTGPG</sequence>
<evidence type="ECO:0000256" key="2">
    <source>
        <dbReference type="SAM" id="MobiDB-lite"/>
    </source>
</evidence>
<protein>
    <submittedName>
        <fullName evidence="4">Putative modulator of DNA gyrase</fullName>
    </submittedName>
</protein>
<dbReference type="Gene3D" id="3.30.2290.10">
    <property type="entry name" value="PmbA/TldD superfamily"/>
    <property type="match status" value="1"/>
</dbReference>